<keyword evidence="2" id="KW-1185">Reference proteome</keyword>
<reference evidence="1" key="1">
    <citation type="submission" date="2021-08" db="EMBL/GenBank/DDBJ databases">
        <title>The first chromosome-level gecko genome reveals the dynamic sex chromosomes of Neotropical dwarf geckos (Sphaerodactylidae: Sphaerodactylus).</title>
        <authorList>
            <person name="Pinto B.J."/>
            <person name="Keating S.E."/>
            <person name="Gamble T."/>
        </authorList>
    </citation>
    <scope>NUCLEOTIDE SEQUENCE</scope>
    <source>
        <strain evidence="1">TG3544</strain>
    </source>
</reference>
<sequence>MVGRLVRDWLGGQTGCRFDLTVGSLGPVSPIIDLGALAWAALFISSDWAALFTLTASSTSTVLAAFGALTAPPIVAVPVLGVHRAGPAWWRWYQGLVAAAPPTFPAVIRSLPKPDGGLSWNSELVVIPTPEPVGSSIQLAGFEIDCGAVAASLPAFTVVALLITAVLAVDELRRALQVSQGISRLRGEQLGLFLGLAGWPGVGNLQVPGNATLPGFGEPVVREPCEPYSRGRFPGSERHELDLLGVVSGRGTLNVAPVARDCIASIFGSFVALAVCGLSIKPGGGGDLVFPAYIRTVLCYLLKVYTSGGGNLYLLANTLLRPTNEYQLISEIYLSDSWSFCL</sequence>
<organism evidence="1 2">
    <name type="scientific">Sphaerodactylus townsendi</name>
    <dbReference type="NCBI Taxonomy" id="933632"/>
    <lineage>
        <taxon>Eukaryota</taxon>
        <taxon>Metazoa</taxon>
        <taxon>Chordata</taxon>
        <taxon>Craniata</taxon>
        <taxon>Vertebrata</taxon>
        <taxon>Euteleostomi</taxon>
        <taxon>Lepidosauria</taxon>
        <taxon>Squamata</taxon>
        <taxon>Bifurcata</taxon>
        <taxon>Gekkota</taxon>
        <taxon>Sphaerodactylidae</taxon>
        <taxon>Sphaerodactylus</taxon>
    </lineage>
</organism>
<dbReference type="EMBL" id="CM037625">
    <property type="protein sequence ID" value="KAH7997702.1"/>
    <property type="molecule type" value="Genomic_DNA"/>
</dbReference>
<comment type="caution">
    <text evidence="1">The sequence shown here is derived from an EMBL/GenBank/DDBJ whole genome shotgun (WGS) entry which is preliminary data.</text>
</comment>
<proteinExistence type="predicted"/>
<dbReference type="Proteomes" id="UP000827872">
    <property type="component" value="Linkage Group LG12"/>
</dbReference>
<evidence type="ECO:0000313" key="1">
    <source>
        <dbReference type="EMBL" id="KAH7997702.1"/>
    </source>
</evidence>
<gene>
    <name evidence="1" type="ORF">K3G42_005947</name>
</gene>
<name>A0ACB8EYB2_9SAUR</name>
<evidence type="ECO:0000313" key="2">
    <source>
        <dbReference type="Proteomes" id="UP000827872"/>
    </source>
</evidence>
<accession>A0ACB8EYB2</accession>
<protein>
    <submittedName>
        <fullName evidence="1">Uncharacterized protein</fullName>
    </submittedName>
</protein>